<sequence>MDRHTTPSAGLGFLVGLGLLLSSAAIAQDVAEPEQLRMLGRCSGCVVEGLDLSGRRLTGVDLSESTIRDVDFSGANLNIALFDDATLENVSFASANLTGASFVGARLINVSFENTILKAAVFDAAILEDTDIGRGISCNTQLPDDTTDSTECN</sequence>
<dbReference type="AlphaFoldDB" id="A0A0F9SQH7"/>
<organism evidence="1">
    <name type="scientific">marine sediment metagenome</name>
    <dbReference type="NCBI Taxonomy" id="412755"/>
    <lineage>
        <taxon>unclassified sequences</taxon>
        <taxon>metagenomes</taxon>
        <taxon>ecological metagenomes</taxon>
    </lineage>
</organism>
<accession>A0A0F9SQH7</accession>
<reference evidence="1" key="1">
    <citation type="journal article" date="2015" name="Nature">
        <title>Complex archaea that bridge the gap between prokaryotes and eukaryotes.</title>
        <authorList>
            <person name="Spang A."/>
            <person name="Saw J.H."/>
            <person name="Jorgensen S.L."/>
            <person name="Zaremba-Niedzwiedzka K."/>
            <person name="Martijn J."/>
            <person name="Lind A.E."/>
            <person name="van Eijk R."/>
            <person name="Schleper C."/>
            <person name="Guy L."/>
            <person name="Ettema T.J."/>
        </authorList>
    </citation>
    <scope>NUCLEOTIDE SEQUENCE</scope>
</reference>
<dbReference type="SUPFAM" id="SSF141571">
    <property type="entry name" value="Pentapeptide repeat-like"/>
    <property type="match status" value="1"/>
</dbReference>
<dbReference type="Pfam" id="PF00805">
    <property type="entry name" value="Pentapeptide"/>
    <property type="match status" value="2"/>
</dbReference>
<dbReference type="EMBL" id="LAZR01001775">
    <property type="protein sequence ID" value="KKN39221.1"/>
    <property type="molecule type" value="Genomic_DNA"/>
</dbReference>
<gene>
    <name evidence="1" type="ORF">LCGC14_0745550</name>
</gene>
<name>A0A0F9SQH7_9ZZZZ</name>
<dbReference type="PANTHER" id="PTHR14136:SF17">
    <property type="entry name" value="BTB_POZ DOMAIN-CONTAINING PROTEIN KCTD9"/>
    <property type="match status" value="1"/>
</dbReference>
<proteinExistence type="predicted"/>
<dbReference type="InterPro" id="IPR051082">
    <property type="entry name" value="Pentapeptide-BTB/POZ_domain"/>
</dbReference>
<dbReference type="PANTHER" id="PTHR14136">
    <property type="entry name" value="BTB_POZ DOMAIN-CONTAINING PROTEIN KCTD9"/>
    <property type="match status" value="1"/>
</dbReference>
<protein>
    <recommendedName>
        <fullName evidence="2">Pentapeptide repeat-containing protein</fullName>
    </recommendedName>
</protein>
<dbReference type="Gene3D" id="2.160.20.80">
    <property type="entry name" value="E3 ubiquitin-protein ligase SopA"/>
    <property type="match status" value="1"/>
</dbReference>
<evidence type="ECO:0000313" key="1">
    <source>
        <dbReference type="EMBL" id="KKN39221.1"/>
    </source>
</evidence>
<evidence type="ECO:0008006" key="2">
    <source>
        <dbReference type="Google" id="ProtNLM"/>
    </source>
</evidence>
<dbReference type="InterPro" id="IPR001646">
    <property type="entry name" value="5peptide_repeat"/>
</dbReference>
<comment type="caution">
    <text evidence="1">The sequence shown here is derived from an EMBL/GenBank/DDBJ whole genome shotgun (WGS) entry which is preliminary data.</text>
</comment>